<protein>
    <submittedName>
        <fullName evidence="1">Nucleoside 2-deoxyribosyltransferase</fullName>
    </submittedName>
</protein>
<dbReference type="RefSeq" id="WP_125586867.1">
    <property type="nucleotide sequence ID" value="NZ_JBHTMO010000005.1"/>
</dbReference>
<dbReference type="Gene3D" id="3.40.50.450">
    <property type="match status" value="1"/>
</dbReference>
<dbReference type="SUPFAM" id="SSF52309">
    <property type="entry name" value="N-(deoxy)ribosyltransferase-like"/>
    <property type="match status" value="1"/>
</dbReference>
<organism evidence="1 2">
    <name type="scientific">Lacticaseibacillus jixianensis</name>
    <dbReference type="NCBI Taxonomy" id="2486012"/>
    <lineage>
        <taxon>Bacteria</taxon>
        <taxon>Bacillati</taxon>
        <taxon>Bacillota</taxon>
        <taxon>Bacilli</taxon>
        <taxon>Lactobacillales</taxon>
        <taxon>Lactobacillaceae</taxon>
        <taxon>Lacticaseibacillus</taxon>
    </lineage>
</organism>
<dbReference type="Pfam" id="PF05014">
    <property type="entry name" value="Nuc_deoxyrib_tr"/>
    <property type="match status" value="1"/>
</dbReference>
<comment type="caution">
    <text evidence="1">The sequence shown here is derived from an EMBL/GenBank/DDBJ whole genome shotgun (WGS) entry which is preliminary data.</text>
</comment>
<name>A0ABW4B812_9LACO</name>
<keyword evidence="2" id="KW-1185">Reference proteome</keyword>
<accession>A0ABW4B812</accession>
<dbReference type="InterPro" id="IPR007710">
    <property type="entry name" value="Nucleoside_deoxyribTrfase"/>
</dbReference>
<proteinExistence type="predicted"/>
<reference evidence="2" key="1">
    <citation type="journal article" date="2019" name="Int. J. Syst. Evol. Microbiol.">
        <title>The Global Catalogue of Microorganisms (GCM) 10K type strain sequencing project: providing services to taxonomists for standard genome sequencing and annotation.</title>
        <authorList>
            <consortium name="The Broad Institute Genomics Platform"/>
            <consortium name="The Broad Institute Genome Sequencing Center for Infectious Disease"/>
            <person name="Wu L."/>
            <person name="Ma J."/>
        </authorList>
    </citation>
    <scope>NUCLEOTIDE SEQUENCE [LARGE SCALE GENOMIC DNA]</scope>
    <source>
        <strain evidence="2">CCM 8911</strain>
    </source>
</reference>
<evidence type="ECO:0000313" key="1">
    <source>
        <dbReference type="EMBL" id="MFD1392458.1"/>
    </source>
</evidence>
<gene>
    <name evidence="1" type="ORF">ACFQ3L_02500</name>
</gene>
<dbReference type="EMBL" id="JBHTMO010000005">
    <property type="protein sequence ID" value="MFD1392458.1"/>
    <property type="molecule type" value="Genomic_DNA"/>
</dbReference>
<sequence>MNKLKKKVYIADSFRQLALINQLAAQLEAAGYTRTFDWGKAADPATLSGLRDIAELEIQGIKDADFMVFVFPGGKGANVEFGVATALQKPIYLLDTTGQLNDPADTCTFYEMDHVKKFHGSATDFIDFIVKNELVRKS</sequence>
<evidence type="ECO:0000313" key="2">
    <source>
        <dbReference type="Proteomes" id="UP001597249"/>
    </source>
</evidence>
<dbReference type="Proteomes" id="UP001597249">
    <property type="component" value="Unassembled WGS sequence"/>
</dbReference>